<dbReference type="EMBL" id="CP157948">
    <property type="protein sequence ID" value="XBS88683.1"/>
    <property type="molecule type" value="Genomic_DNA"/>
</dbReference>
<evidence type="ECO:0008006" key="2">
    <source>
        <dbReference type="Google" id="ProtNLM"/>
    </source>
</evidence>
<evidence type="ECO:0000313" key="1">
    <source>
        <dbReference type="EMBL" id="XBS88683.1"/>
    </source>
</evidence>
<dbReference type="RefSeq" id="WP_350015497.1">
    <property type="nucleotide sequence ID" value="NZ_CP157948.1"/>
</dbReference>
<gene>
    <name evidence="1" type="ORF">ABNK63_09680</name>
</gene>
<sequence length="273" mass="28655">MFITTIAGMSGSNESGFLRIVRRPSNSGVIGRLAARVMACAALVGLALLGAAAQAAESYPRMAPVKAYLMDREQEIALARSAAPAAISGNATVLVLTPRGYETAVTGTNGFVCWVARGFSGATDWPERWNPKIRAAGCDNPQAARSVTPIARLRTAMTLAGRSDAEVADRIQAELRTGKIPPLGAGAMCYMMSKSSYLSDDGGHDMAHVMFYIPARDGTDWGANASGSPVFGGNYWFYAPEHQAGAAKLPPLSVLLVGVATWSDGTPATMPPM</sequence>
<proteinExistence type="predicted"/>
<accession>A0AAU7QJB5</accession>
<organism evidence="1">
    <name type="scientific">Rhodanobacter sp. IGA1.0</name>
    <dbReference type="NCBI Taxonomy" id="3158582"/>
    <lineage>
        <taxon>Bacteria</taxon>
        <taxon>Pseudomonadati</taxon>
        <taxon>Pseudomonadota</taxon>
        <taxon>Gammaproteobacteria</taxon>
        <taxon>Lysobacterales</taxon>
        <taxon>Rhodanobacteraceae</taxon>
        <taxon>Rhodanobacter</taxon>
    </lineage>
</organism>
<dbReference type="AlphaFoldDB" id="A0AAU7QJB5"/>
<name>A0AAU7QJB5_9GAMM</name>
<reference evidence="1" key="1">
    <citation type="submission" date="2024-06" db="EMBL/GenBank/DDBJ databases">
        <authorList>
            <person name="Sun Y."/>
        </authorList>
    </citation>
    <scope>NUCLEOTIDE SEQUENCE</scope>
    <source>
        <strain evidence="1">IGA1.0</strain>
    </source>
</reference>
<protein>
    <recommendedName>
        <fullName evidence="2">DUF4241 domain-containing protein</fullName>
    </recommendedName>
</protein>